<feature type="coiled-coil region" evidence="2">
    <location>
        <begin position="94"/>
        <end position="142"/>
    </location>
</feature>
<accession>A0L9Q8</accession>
<comment type="similarity">
    <text evidence="1">Belongs to the membrane fusion protein (MFP) (TC 8.A.1) family.</text>
</comment>
<dbReference type="Gene3D" id="1.10.287.470">
    <property type="entry name" value="Helix hairpin bin"/>
    <property type="match status" value="1"/>
</dbReference>
<dbReference type="EMBL" id="CP000471">
    <property type="protein sequence ID" value="ABK44701.1"/>
    <property type="molecule type" value="Genomic_DNA"/>
</dbReference>
<dbReference type="RefSeq" id="WP_011713823.1">
    <property type="nucleotide sequence ID" value="NC_008576.1"/>
</dbReference>
<reference evidence="4 5" key="2">
    <citation type="journal article" date="2012" name="Int. J. Syst. Evol. Microbiol.">
        <title>Magnetococcus marinus gen. nov., sp. nov., a marine, magnetotactic bacterium that represents a novel lineage (Magnetococcaceae fam. nov.; Magnetococcales ord. nov.) at the base of the Alphaproteobacteria.</title>
        <authorList>
            <person name="Bazylinski D.A."/>
            <person name="Williams T.J."/>
            <person name="Lefevre C.T."/>
            <person name="Berg R.J."/>
            <person name="Zhang C.L."/>
            <person name="Bowser S.S."/>
            <person name="Dean A.J."/>
            <person name="Beveridge T.J."/>
        </authorList>
    </citation>
    <scope>NUCLEOTIDE SEQUENCE [LARGE SCALE GENOMIC DNA]</scope>
    <source>
        <strain evidence="5">ATCC BAA-1437 / JCM 17883 / MC-1</strain>
    </source>
</reference>
<name>A0L9Q8_MAGMM</name>
<dbReference type="SUPFAM" id="SSF111369">
    <property type="entry name" value="HlyD-like secretion proteins"/>
    <property type="match status" value="1"/>
</dbReference>
<dbReference type="OrthoDB" id="8794034at2"/>
<feature type="chain" id="PRO_5002626391" evidence="3">
    <location>
        <begin position="29"/>
        <end position="274"/>
    </location>
</feature>
<evidence type="ECO:0000256" key="3">
    <source>
        <dbReference type="SAM" id="SignalP"/>
    </source>
</evidence>
<keyword evidence="5" id="KW-1185">Reference proteome</keyword>
<evidence type="ECO:0000313" key="4">
    <source>
        <dbReference type="EMBL" id="ABK44701.1"/>
    </source>
</evidence>
<dbReference type="PANTHER" id="PTHR30469">
    <property type="entry name" value="MULTIDRUG RESISTANCE PROTEIN MDTA"/>
    <property type="match status" value="1"/>
</dbReference>
<evidence type="ECO:0000256" key="1">
    <source>
        <dbReference type="ARBA" id="ARBA00009477"/>
    </source>
</evidence>
<dbReference type="STRING" id="156889.Mmc1_2200"/>
<evidence type="ECO:0000256" key="2">
    <source>
        <dbReference type="SAM" id="Coils"/>
    </source>
</evidence>
<keyword evidence="2" id="KW-0175">Coiled coil</keyword>
<dbReference type="Gene3D" id="2.40.30.170">
    <property type="match status" value="1"/>
</dbReference>
<dbReference type="GO" id="GO:1990281">
    <property type="term" value="C:efflux pump complex"/>
    <property type="evidence" value="ECO:0007669"/>
    <property type="project" value="TreeGrafter"/>
</dbReference>
<evidence type="ECO:0000313" key="5">
    <source>
        <dbReference type="Proteomes" id="UP000002586"/>
    </source>
</evidence>
<gene>
    <name evidence="4" type="ordered locus">Mmc1_2200</name>
</gene>
<feature type="signal peptide" evidence="3">
    <location>
        <begin position="1"/>
        <end position="28"/>
    </location>
</feature>
<dbReference type="KEGG" id="mgm:Mmc1_2200"/>
<dbReference type="GO" id="GO:0015562">
    <property type="term" value="F:efflux transmembrane transporter activity"/>
    <property type="evidence" value="ECO:0007669"/>
    <property type="project" value="TreeGrafter"/>
</dbReference>
<dbReference type="InterPro" id="IPR006143">
    <property type="entry name" value="RND_pump_MFP"/>
</dbReference>
<dbReference type="Proteomes" id="UP000002586">
    <property type="component" value="Chromosome"/>
</dbReference>
<dbReference type="AlphaFoldDB" id="A0L9Q8"/>
<proteinExistence type="inferred from homology"/>
<keyword evidence="3" id="KW-0732">Signal</keyword>
<dbReference type="eggNOG" id="COG0845">
    <property type="taxonomic scope" value="Bacteria"/>
</dbReference>
<dbReference type="HOGENOM" id="CLU_1014904_0_0_5"/>
<protein>
    <submittedName>
        <fullName evidence="4">Secretion protein HlyD family protein</fullName>
    </submittedName>
</protein>
<dbReference type="Gene3D" id="2.40.50.100">
    <property type="match status" value="1"/>
</dbReference>
<organism evidence="4 5">
    <name type="scientific">Magnetococcus marinus (strain ATCC BAA-1437 / JCM 17883 / MC-1)</name>
    <dbReference type="NCBI Taxonomy" id="156889"/>
    <lineage>
        <taxon>Bacteria</taxon>
        <taxon>Pseudomonadati</taxon>
        <taxon>Pseudomonadota</taxon>
        <taxon>Magnetococcia</taxon>
        <taxon>Magnetococcales</taxon>
        <taxon>Magnetococcaceae</taxon>
        <taxon>Magnetococcus</taxon>
    </lineage>
</organism>
<sequence length="274" mass="29917" precursor="true">MKVKGRISRYLVAAGCFMASFALSAAWAEPMVMGITEAFRSAQLSMTMGGRVQAVQVREGSVLQKGDLILYLDREQERLEVKRQELLLQDRVRLDALRVRKKTLEAQVAQIRVLLASGAVSAKQVEDEELALQSTVAEYEALLLSKKREQVELDLARHTYERRHLHAPFAGVVTKVLAHVGESIAPNEAAVVLVDVSRVRFVGTFPATAEGTLLQVGQRVTLNLGAAGEQVQRVAEVVFVSPVTDSASGLVEFVAEFDNRDGAVRPGLSGRLVP</sequence>
<dbReference type="NCBIfam" id="TIGR01730">
    <property type="entry name" value="RND_mfp"/>
    <property type="match status" value="1"/>
</dbReference>
<reference evidence="5" key="1">
    <citation type="journal article" date="2009" name="Appl. Environ. Microbiol.">
        <title>Complete genome sequence of the chemolithoautotrophic marine magnetotactic coccus strain MC-1.</title>
        <authorList>
            <person name="Schubbe S."/>
            <person name="Williams T.J."/>
            <person name="Xie G."/>
            <person name="Kiss H.E."/>
            <person name="Brettin T.S."/>
            <person name="Martinez D."/>
            <person name="Ross C.A."/>
            <person name="Schuler D."/>
            <person name="Cox B.L."/>
            <person name="Nealson K.H."/>
            <person name="Bazylinski D.A."/>
        </authorList>
    </citation>
    <scope>NUCLEOTIDE SEQUENCE [LARGE SCALE GENOMIC DNA]</scope>
    <source>
        <strain evidence="5">ATCC BAA-1437 / JCM 17883 / MC-1</strain>
    </source>
</reference>